<name>A0A4Q7N445_9BACT</name>
<organism evidence="2 3">
    <name type="scientific">Pseudobacter ginsenosidimutans</name>
    <dbReference type="NCBI Taxonomy" id="661488"/>
    <lineage>
        <taxon>Bacteria</taxon>
        <taxon>Pseudomonadati</taxon>
        <taxon>Bacteroidota</taxon>
        <taxon>Chitinophagia</taxon>
        <taxon>Chitinophagales</taxon>
        <taxon>Chitinophagaceae</taxon>
        <taxon>Pseudobacter</taxon>
    </lineage>
</organism>
<feature type="transmembrane region" description="Helical" evidence="1">
    <location>
        <begin position="97"/>
        <end position="122"/>
    </location>
</feature>
<dbReference type="RefSeq" id="WP_130540103.1">
    <property type="nucleotide sequence ID" value="NZ_CP042431.1"/>
</dbReference>
<proteinExistence type="predicted"/>
<evidence type="ECO:0000256" key="1">
    <source>
        <dbReference type="SAM" id="Phobius"/>
    </source>
</evidence>
<comment type="caution">
    <text evidence="2">The sequence shown here is derived from an EMBL/GenBank/DDBJ whole genome shotgun (WGS) entry which is preliminary data.</text>
</comment>
<feature type="transmembrane region" description="Helical" evidence="1">
    <location>
        <begin position="57"/>
        <end position="77"/>
    </location>
</feature>
<accession>A0A4Q7N445</accession>
<keyword evidence="1" id="KW-0472">Membrane</keyword>
<evidence type="ECO:0000313" key="3">
    <source>
        <dbReference type="Proteomes" id="UP000293874"/>
    </source>
</evidence>
<reference evidence="2 3" key="1">
    <citation type="submission" date="2019-02" db="EMBL/GenBank/DDBJ databases">
        <title>Genomic Encyclopedia of Type Strains, Phase IV (KMG-IV): sequencing the most valuable type-strain genomes for metagenomic binning, comparative biology and taxonomic classification.</title>
        <authorList>
            <person name="Goeker M."/>
        </authorList>
    </citation>
    <scope>NUCLEOTIDE SEQUENCE [LARGE SCALE GENOMIC DNA]</scope>
    <source>
        <strain evidence="2 3">DSM 18116</strain>
    </source>
</reference>
<evidence type="ECO:0000313" key="2">
    <source>
        <dbReference type="EMBL" id="RZS75759.1"/>
    </source>
</evidence>
<keyword evidence="1" id="KW-0812">Transmembrane</keyword>
<sequence>MLDFFTAKLYEDFQYRNPYNAARRVTGYLTAFYLFFALSLLVPVVKYFNYKYLNLHINGWFIFAAIAVLAVVLYNIVYRRLFNTNRIETMVRRYEHILMPALILYFGLFFSIPMFLYIYSIMDQWLNDSSMFNMVFNN</sequence>
<dbReference type="Proteomes" id="UP000293874">
    <property type="component" value="Unassembled WGS sequence"/>
</dbReference>
<keyword evidence="1" id="KW-1133">Transmembrane helix</keyword>
<dbReference type="AlphaFoldDB" id="A0A4Q7N445"/>
<keyword evidence="3" id="KW-1185">Reference proteome</keyword>
<feature type="transmembrane region" description="Helical" evidence="1">
    <location>
        <begin position="25"/>
        <end position="45"/>
    </location>
</feature>
<gene>
    <name evidence="2" type="ORF">EV199_1632</name>
</gene>
<protein>
    <submittedName>
        <fullName evidence="2">Uncharacterized protein</fullName>
    </submittedName>
</protein>
<dbReference type="EMBL" id="SGXA01000001">
    <property type="protein sequence ID" value="RZS75759.1"/>
    <property type="molecule type" value="Genomic_DNA"/>
</dbReference>